<proteinExistence type="predicted"/>
<reference evidence="1 2" key="1">
    <citation type="submission" date="2018-09" db="EMBL/GenBank/DDBJ databases">
        <authorList>
            <person name="Tagini F."/>
        </authorList>
    </citation>
    <scope>NUCLEOTIDE SEQUENCE [LARGE SCALE GENOMIC DNA]</scope>
    <source>
        <strain evidence="1 2">MK142</strain>
    </source>
</reference>
<dbReference type="Proteomes" id="UP000268285">
    <property type="component" value="Unassembled WGS sequence"/>
</dbReference>
<dbReference type="EMBL" id="UPHU01000001">
    <property type="protein sequence ID" value="VBA50205.1"/>
    <property type="molecule type" value="Genomic_DNA"/>
</dbReference>
<name>A0A498QQW4_9MYCO</name>
<accession>A0A498QQW4</accession>
<gene>
    <name evidence="1" type="ORF">LAUMK142_02458</name>
</gene>
<organism evidence="1 2">
    <name type="scientific">Mycobacterium pseudokansasii</name>
    <dbReference type="NCBI Taxonomy" id="2341080"/>
    <lineage>
        <taxon>Bacteria</taxon>
        <taxon>Bacillati</taxon>
        <taxon>Actinomycetota</taxon>
        <taxon>Actinomycetes</taxon>
        <taxon>Mycobacteriales</taxon>
        <taxon>Mycobacteriaceae</taxon>
        <taxon>Mycobacterium</taxon>
    </lineage>
</organism>
<evidence type="ECO:0000313" key="2">
    <source>
        <dbReference type="Proteomes" id="UP000268285"/>
    </source>
</evidence>
<evidence type="ECO:0000313" key="1">
    <source>
        <dbReference type="EMBL" id="VBA50205.1"/>
    </source>
</evidence>
<keyword evidence="2" id="KW-1185">Reference proteome</keyword>
<protein>
    <submittedName>
        <fullName evidence="1">Uncharacterized protein</fullName>
    </submittedName>
</protein>
<sequence>MAGIINSRVKRVVGHESTHFRRDALSGPLMNHIAALGRSVIAALRPAKAPWVVGPAVWAMAKPTRDEAYRLAHQLRAGAEAAVLKPPPVSAPAAQAIPATMELEDVVDAITAIRVAVDGGCDAATLIDDVADRLARLDQSALARR</sequence>
<dbReference type="AlphaFoldDB" id="A0A498QQW4"/>